<organism evidence="2 3">
    <name type="scientific">Streptococcus porcinus</name>
    <dbReference type="NCBI Taxonomy" id="1340"/>
    <lineage>
        <taxon>Bacteria</taxon>
        <taxon>Bacillati</taxon>
        <taxon>Bacillota</taxon>
        <taxon>Bacilli</taxon>
        <taxon>Lactobacillales</taxon>
        <taxon>Streptococcaceae</taxon>
        <taxon>Streptococcus</taxon>
    </lineage>
</organism>
<sequence>MELRRPTYEDKETIVEMMREFDDFDSPHDGGFWNPQEFNYDNWLENNERIEQGIGIPSHFAPSIQFVAFDQVTKEAIGFLSLRLRLTDALRASGGHIGYSVRPSQRNKGFAKEMLRKAITIVHEKNIDAILVTCKVNNSASRSVILANGGLLEDVQGETERYWIKQR</sequence>
<dbReference type="PANTHER" id="PTHR39173:SF1">
    <property type="entry name" value="ACETYLTRANSFERASE"/>
    <property type="match status" value="1"/>
</dbReference>
<dbReference type="Gene3D" id="3.40.630.30">
    <property type="match status" value="1"/>
</dbReference>
<dbReference type="Proteomes" id="UP000306241">
    <property type="component" value="Chromosome"/>
</dbReference>
<dbReference type="CDD" id="cd04301">
    <property type="entry name" value="NAT_SF"/>
    <property type="match status" value="1"/>
</dbReference>
<dbReference type="Pfam" id="PF13302">
    <property type="entry name" value="Acetyltransf_3"/>
    <property type="match status" value="1"/>
</dbReference>
<keyword evidence="2" id="KW-0808">Transferase</keyword>
<evidence type="ECO:0000259" key="1">
    <source>
        <dbReference type="PROSITE" id="PS51186"/>
    </source>
</evidence>
<dbReference type="OrthoDB" id="9797989at2"/>
<dbReference type="AlphaFoldDB" id="A0A4V0HET4"/>
<feature type="domain" description="N-acetyltransferase" evidence="1">
    <location>
        <begin position="1"/>
        <end position="167"/>
    </location>
</feature>
<dbReference type="SUPFAM" id="SSF55729">
    <property type="entry name" value="Acyl-CoA N-acyltransferases (Nat)"/>
    <property type="match status" value="1"/>
</dbReference>
<proteinExistence type="predicted"/>
<dbReference type="InterPro" id="IPR000182">
    <property type="entry name" value="GNAT_dom"/>
</dbReference>
<dbReference type="GO" id="GO:0016747">
    <property type="term" value="F:acyltransferase activity, transferring groups other than amino-acyl groups"/>
    <property type="evidence" value="ECO:0007669"/>
    <property type="project" value="InterPro"/>
</dbReference>
<accession>A0A4V0HET4</accession>
<name>A0A4V0HET4_STRPO</name>
<dbReference type="PANTHER" id="PTHR39173">
    <property type="entry name" value="ACETYLTRANSFERASE"/>
    <property type="match status" value="1"/>
</dbReference>
<reference evidence="2 3" key="1">
    <citation type="submission" date="2019-05" db="EMBL/GenBank/DDBJ databases">
        <authorList>
            <consortium name="Pathogen Informatics"/>
        </authorList>
    </citation>
    <scope>NUCLEOTIDE SEQUENCE [LARGE SCALE GENOMIC DNA]</scope>
    <source>
        <strain evidence="2 3">NCTC10924</strain>
    </source>
</reference>
<protein>
    <submittedName>
        <fullName evidence="2">GNAT family acetyltransferase</fullName>
    </submittedName>
</protein>
<dbReference type="EMBL" id="LR594052">
    <property type="protein sequence ID" value="VTT47036.1"/>
    <property type="molecule type" value="Genomic_DNA"/>
</dbReference>
<gene>
    <name evidence="2" type="ORF">NCTC10924_01866</name>
</gene>
<dbReference type="RefSeq" id="WP_138083637.1">
    <property type="nucleotide sequence ID" value="NZ_LR594052.1"/>
</dbReference>
<evidence type="ECO:0000313" key="2">
    <source>
        <dbReference type="EMBL" id="VTT47036.1"/>
    </source>
</evidence>
<dbReference type="InterPro" id="IPR016181">
    <property type="entry name" value="Acyl_CoA_acyltransferase"/>
</dbReference>
<dbReference type="PROSITE" id="PS51186">
    <property type="entry name" value="GNAT"/>
    <property type="match status" value="1"/>
</dbReference>
<evidence type="ECO:0000313" key="3">
    <source>
        <dbReference type="Proteomes" id="UP000306241"/>
    </source>
</evidence>